<name>A0ACD3SKR0_9BURK</name>
<evidence type="ECO:0000313" key="1">
    <source>
        <dbReference type="EMBL" id="TMS56741.1"/>
    </source>
</evidence>
<dbReference type="Proteomes" id="UP000004277">
    <property type="component" value="Unassembled WGS sequence"/>
</dbReference>
<protein>
    <submittedName>
        <fullName evidence="1">Translocation/assembly module TamB</fullName>
    </submittedName>
</protein>
<accession>A0ACD3SKR0</accession>
<dbReference type="EMBL" id="AKCV02000026">
    <property type="protein sequence ID" value="TMS56741.1"/>
    <property type="molecule type" value="Genomic_DNA"/>
</dbReference>
<sequence length="1343" mass="143180">MHETNSPHDSPDSTPPVRAPAPARKGLRLRWRALARTLGWLVLVALLLVLMLFGWLFYAVQSERGTHQLWVTLSWALRGAISGEVVSGTLRHGMTLRNVVYTKDGLRISIDEVQGQWRIGYKPRRLHISTLRASTVQVTLPPPAPSAKPASLPASITLPAIVDVDVLAVERIRIQQGAGATASVTELSALRGALHSDGVRHRIAVDHLLTPFGQTTLHGQLEGTRPFALQAAATLDSTLKGEQYQIAARASGSLQKLTLEADATGDRLKGRAEVEATPFDAVPLVRAQLSADHVNPRVFSPGAPEADLAVRADVRPVEAGGAAGAPLTVAGPVSIRNAQAGPLDRQRLPLQSAEARIELNQERQTVSDLLVQLTGKGRITGQGELEDGRGGFDLDVRDLDPRALHGAMRTYSLNGPLSVRLEPGKQSVALDLRGGNLRVFVSANADAQQVALDTARLEVADGRLLVDGTLGLQGQQAFALKGRITNFDPAALTTAAKGRINGDLEARGTLAEVLEAVLTFGVRDSEYAALPLLVNGKLHVKGRRLLPSEIHLDVAGNRADARGSFGARGDRLRVTVDAPQLARLQLGMAGMLTADADVSGTFEKPQVLANYAAESLVIGPHRLASASGRAEVRDGLNGRLQFVLNAHNYLGPYMVFRDIAVNVNGTQARHVFELQANGALRGRPLKLAARGNGGITQQGGTGWSGTIEKLDATGTPTLTLKAPTTLAVAPGKLTLGRTAMTFEQADILVESLAYQSGQFRSVGNVQALRVARVLELVQMLTGEPPPARSDLVLDGNWNLTLADRAAGFAEIRRRSGDLSVNTGRTYVSLGLSALQLRADVRGDRLNIAGNVVASRIGTLTADASAGLVREGGNLTFGPASSLGGRVTLDVPELERVALLLGPQLAFKGRMQAALTLAGTLGQPKLSGTVNGDGLAVTVYDQGIRLQDGVVRVVLDQNVMDLRQVEFRGGEGTLKATGRVQLDQANPNLAASIVADKLQLFADPERTLIVSGDAKIENRNEQIVIDGKFTVDRGLFDLPKESAPELGDDVVIVRRDARGARTGAATNTPANVSSAERPAGRFAPVINLTVDMGRDFRFKGAGADLLLRGQLTVRSAPLSPMRGTGTIRIVDGTYEAFGRKLEIDRGVLTFQGPLNNPNFNIRAMRRNQEVEAGVEVTGTVRQPRVRLVSEPNVADEEKLSWLMFGYGTESAGTGQRQALAGAALGVIGSAAGKNLVQRFGLDEFSIGSSAMGLADHQVVSLGKSISEKITVGYEQSLSSAASVVKVTWQISRRWSAVARGGTINGLSLLYNRRFDSLFSSEAEARSRRNPNVDDPDSRRNEAEQ</sequence>
<keyword evidence="2" id="KW-1185">Reference proteome</keyword>
<reference evidence="1" key="1">
    <citation type="submission" date="2019-05" db="EMBL/GenBank/DDBJ databases">
        <title>Revised genome assembly of Burkholderiaceae (previously Ralstonia) sp. PBA.</title>
        <authorList>
            <person name="Gan H.M."/>
        </authorList>
    </citation>
    <scope>NUCLEOTIDE SEQUENCE</scope>
    <source>
        <strain evidence="1">PBA</strain>
    </source>
</reference>
<proteinExistence type="predicted"/>
<comment type="caution">
    <text evidence="1">The sequence shown here is derived from an EMBL/GenBank/DDBJ whole genome shotgun (WGS) entry which is preliminary data.</text>
</comment>
<gene>
    <name evidence="1" type="ORF">MW7_016850</name>
</gene>
<evidence type="ECO:0000313" key="2">
    <source>
        <dbReference type="Proteomes" id="UP000004277"/>
    </source>
</evidence>
<organism evidence="1 2">
    <name type="scientific">Imbroritus primus</name>
    <dbReference type="NCBI Taxonomy" id="3058603"/>
    <lineage>
        <taxon>Bacteria</taxon>
        <taxon>Pseudomonadati</taxon>
        <taxon>Pseudomonadota</taxon>
        <taxon>Betaproteobacteria</taxon>
        <taxon>Burkholderiales</taxon>
        <taxon>Burkholderiaceae</taxon>
        <taxon>Imbroritus</taxon>
    </lineage>
</organism>